<evidence type="ECO:0000313" key="2">
    <source>
        <dbReference type="Proteomes" id="UP001064048"/>
    </source>
</evidence>
<evidence type="ECO:0000313" key="1">
    <source>
        <dbReference type="EMBL" id="KAI8433419.1"/>
    </source>
</evidence>
<dbReference type="EMBL" id="CM046128">
    <property type="protein sequence ID" value="KAI8433419.1"/>
    <property type="molecule type" value="Genomic_DNA"/>
</dbReference>
<gene>
    <name evidence="1" type="ORF">MSG28_015458</name>
</gene>
<sequence>MYEEILKFGAEIVRALRRATAPVLVYIPPGAELRGGAWAVVDPNVNSARMEMYADPEASKNFDRRGSIDDVLVKTETGREAEGRAREMEAELLQCEKSAKAREKELQPIYHEDIIPWRDSRRVLYWRLRRLLLQNEQERRIQSAVQTADSMDHGAASATLRRWFTEDRGETQWEHDNEAVCKWLEAQACDDNSVLERNLRAIKQDAVMQAVNGLVMIEYYRGILSH</sequence>
<proteinExistence type="predicted"/>
<organism evidence="1 2">
    <name type="scientific">Choristoneura fumiferana</name>
    <name type="common">Spruce budworm moth</name>
    <name type="synonym">Archips fumiferana</name>
    <dbReference type="NCBI Taxonomy" id="7141"/>
    <lineage>
        <taxon>Eukaryota</taxon>
        <taxon>Metazoa</taxon>
        <taxon>Ecdysozoa</taxon>
        <taxon>Arthropoda</taxon>
        <taxon>Hexapoda</taxon>
        <taxon>Insecta</taxon>
        <taxon>Pterygota</taxon>
        <taxon>Neoptera</taxon>
        <taxon>Endopterygota</taxon>
        <taxon>Lepidoptera</taxon>
        <taxon>Glossata</taxon>
        <taxon>Ditrysia</taxon>
        <taxon>Tortricoidea</taxon>
        <taxon>Tortricidae</taxon>
        <taxon>Tortricinae</taxon>
        <taxon>Choristoneura</taxon>
    </lineage>
</organism>
<reference evidence="1 2" key="1">
    <citation type="journal article" date="2022" name="Genome Biol. Evol.">
        <title>The Spruce Budworm Genome: Reconstructing the Evolutionary History of Antifreeze Proteins.</title>
        <authorList>
            <person name="Beliveau C."/>
            <person name="Gagne P."/>
            <person name="Picq S."/>
            <person name="Vernygora O."/>
            <person name="Keeling C.I."/>
            <person name="Pinkney K."/>
            <person name="Doucet D."/>
            <person name="Wen F."/>
            <person name="Johnston J.S."/>
            <person name="Maaroufi H."/>
            <person name="Boyle B."/>
            <person name="Laroche J."/>
            <person name="Dewar K."/>
            <person name="Juretic N."/>
            <person name="Blackburn G."/>
            <person name="Nisole A."/>
            <person name="Brunet B."/>
            <person name="Brandao M."/>
            <person name="Lumley L."/>
            <person name="Duan J."/>
            <person name="Quan G."/>
            <person name="Lucarotti C.J."/>
            <person name="Roe A.D."/>
            <person name="Sperling F.A.H."/>
            <person name="Levesque R.C."/>
            <person name="Cusson M."/>
        </authorList>
    </citation>
    <scope>NUCLEOTIDE SEQUENCE [LARGE SCALE GENOMIC DNA]</scope>
    <source>
        <strain evidence="1">Glfc:IPQL:Cfum</strain>
    </source>
</reference>
<keyword evidence="2" id="KW-1185">Reference proteome</keyword>
<name>A0ACC0KAN5_CHOFU</name>
<dbReference type="Proteomes" id="UP001064048">
    <property type="component" value="Chromosome 28"/>
</dbReference>
<accession>A0ACC0KAN5</accession>
<protein>
    <submittedName>
        <fullName evidence="1">Uncharacterized protein</fullName>
    </submittedName>
</protein>
<comment type="caution">
    <text evidence="1">The sequence shown here is derived from an EMBL/GenBank/DDBJ whole genome shotgun (WGS) entry which is preliminary data.</text>
</comment>